<reference evidence="4" key="1">
    <citation type="submission" date="2016-10" db="EMBL/GenBank/DDBJ databases">
        <authorList>
            <person name="Varghese N."/>
            <person name="Submissions S."/>
        </authorList>
    </citation>
    <scope>NUCLEOTIDE SEQUENCE [LARGE SCALE GENOMIC DNA]</scope>
    <source>
        <strain evidence="4">DSM 44437</strain>
    </source>
</reference>
<dbReference type="OrthoDB" id="3478628at2"/>
<dbReference type="InterPro" id="IPR036890">
    <property type="entry name" value="HATPase_C_sf"/>
</dbReference>
<dbReference type="CDD" id="cd16936">
    <property type="entry name" value="HATPase_RsbW-like"/>
    <property type="match status" value="1"/>
</dbReference>
<dbReference type="InterPro" id="IPR003594">
    <property type="entry name" value="HATPase_dom"/>
</dbReference>
<dbReference type="Gene3D" id="3.30.565.10">
    <property type="entry name" value="Histidine kinase-like ATPase, C-terminal domain"/>
    <property type="match status" value="1"/>
</dbReference>
<dbReference type="EMBL" id="FOFV01000017">
    <property type="protein sequence ID" value="SES17794.1"/>
    <property type="molecule type" value="Genomic_DNA"/>
</dbReference>
<organism evidence="3 4">
    <name type="scientific">Lentzea albida</name>
    <dbReference type="NCBI Taxonomy" id="65499"/>
    <lineage>
        <taxon>Bacteria</taxon>
        <taxon>Bacillati</taxon>
        <taxon>Actinomycetota</taxon>
        <taxon>Actinomycetes</taxon>
        <taxon>Pseudonocardiales</taxon>
        <taxon>Pseudonocardiaceae</taxon>
        <taxon>Lentzea</taxon>
    </lineage>
</organism>
<keyword evidence="3" id="KW-0418">Kinase</keyword>
<dbReference type="Proteomes" id="UP000199503">
    <property type="component" value="Unassembled WGS sequence"/>
</dbReference>
<evidence type="ECO:0000259" key="2">
    <source>
        <dbReference type="Pfam" id="PF13581"/>
    </source>
</evidence>
<dbReference type="Pfam" id="PF13581">
    <property type="entry name" value="HATPase_c_2"/>
    <property type="match status" value="1"/>
</dbReference>
<evidence type="ECO:0000256" key="1">
    <source>
        <dbReference type="ARBA" id="ARBA00022527"/>
    </source>
</evidence>
<gene>
    <name evidence="3" type="ORF">SAMN04488000_117110</name>
</gene>
<accession>A0A1H9V8Q9</accession>
<dbReference type="SUPFAM" id="SSF55874">
    <property type="entry name" value="ATPase domain of HSP90 chaperone/DNA topoisomerase II/histidine kinase"/>
    <property type="match status" value="1"/>
</dbReference>
<keyword evidence="1" id="KW-0723">Serine/threonine-protein kinase</keyword>
<dbReference type="InterPro" id="IPR050267">
    <property type="entry name" value="Anti-sigma-factor_SerPK"/>
</dbReference>
<keyword evidence="3" id="KW-0808">Transferase</keyword>
<sequence>MESSDEPPPRPDVALELHEPTPPLASLRHLLSEVFDDLAEESLEDLHLVVTELVSNAYDHGLHPRHLRLRRLPAPALLRVEVDDGSSDQPVLGRSRIDDTRGRGLIIVDKIARDWGVIGRTTGKTVWADLSSQT</sequence>
<name>A0A1H9V8Q9_9PSEU</name>
<evidence type="ECO:0000313" key="3">
    <source>
        <dbReference type="EMBL" id="SES17794.1"/>
    </source>
</evidence>
<dbReference type="PANTHER" id="PTHR35526:SF3">
    <property type="entry name" value="ANTI-SIGMA-F FACTOR RSBW"/>
    <property type="match status" value="1"/>
</dbReference>
<protein>
    <submittedName>
        <fullName evidence="3">Histidine kinase-like ATPase domain-containing protein</fullName>
    </submittedName>
</protein>
<dbReference type="AlphaFoldDB" id="A0A1H9V8Q9"/>
<proteinExistence type="predicted"/>
<keyword evidence="4" id="KW-1185">Reference proteome</keyword>
<dbReference type="PANTHER" id="PTHR35526">
    <property type="entry name" value="ANTI-SIGMA-F FACTOR RSBW-RELATED"/>
    <property type="match status" value="1"/>
</dbReference>
<dbReference type="STRING" id="65499.SAMN04488000_117110"/>
<evidence type="ECO:0000313" key="4">
    <source>
        <dbReference type="Proteomes" id="UP000199503"/>
    </source>
</evidence>
<dbReference type="RefSeq" id="WP_089922731.1">
    <property type="nucleotide sequence ID" value="NZ_FOFV01000017.1"/>
</dbReference>
<feature type="domain" description="Histidine kinase/HSP90-like ATPase" evidence="2">
    <location>
        <begin position="24"/>
        <end position="128"/>
    </location>
</feature>
<dbReference type="GO" id="GO:0004674">
    <property type="term" value="F:protein serine/threonine kinase activity"/>
    <property type="evidence" value="ECO:0007669"/>
    <property type="project" value="UniProtKB-KW"/>
</dbReference>